<dbReference type="EMBL" id="CP071796">
    <property type="protein sequence ID" value="QTD44622.1"/>
    <property type="molecule type" value="Genomic_DNA"/>
</dbReference>
<feature type="region of interest" description="Disordered" evidence="1">
    <location>
        <begin position="1"/>
        <end position="36"/>
    </location>
</feature>
<gene>
    <name evidence="3" type="ORF">J1M35_16240</name>
</gene>
<keyword evidence="2" id="KW-1133">Transmembrane helix</keyword>
<proteinExistence type="predicted"/>
<accession>A0A975CF07</accession>
<feature type="transmembrane region" description="Helical" evidence="2">
    <location>
        <begin position="49"/>
        <end position="69"/>
    </location>
</feature>
<keyword evidence="2" id="KW-0812">Transmembrane</keyword>
<dbReference type="Proteomes" id="UP000663903">
    <property type="component" value="Chromosome"/>
</dbReference>
<dbReference type="InterPro" id="IPR036249">
    <property type="entry name" value="Thioredoxin-like_sf"/>
</dbReference>
<sequence>MSDLSTAPAAADSSRRDQPLGLTVHGMPSPGGAALQDARRTRAGRWQMLLLALVCAAPVIASYLSYYVLRPEGRRSFGELIASQPAIPTTGGTDLNGQPFDLAALRGQWLLVSVAGGACDGGCQNNLYLQRQLRESLGREKDRLDWVWLVSDDVRVPENLRPALNQATVVRVPADTLARWLAPAAGHQLSEHLYVVDPMGHWMMRFPPQLDKATAGKAKRDLERLLRASASWDRAGR</sequence>
<dbReference type="SUPFAM" id="SSF52833">
    <property type="entry name" value="Thioredoxin-like"/>
    <property type="match status" value="1"/>
</dbReference>
<protein>
    <recommendedName>
        <fullName evidence="5">Cytochrome oxidase Cu insertion factor (SCO1/SenC/PrrC family)</fullName>
    </recommendedName>
</protein>
<evidence type="ECO:0008006" key="5">
    <source>
        <dbReference type="Google" id="ProtNLM"/>
    </source>
</evidence>
<keyword evidence="2" id="KW-0472">Membrane</keyword>
<evidence type="ECO:0000256" key="2">
    <source>
        <dbReference type="SAM" id="Phobius"/>
    </source>
</evidence>
<evidence type="ECO:0000313" key="3">
    <source>
        <dbReference type="EMBL" id="QTD44622.1"/>
    </source>
</evidence>
<organism evidence="3 4">
    <name type="scientific">Ottowia testudinis</name>
    <dbReference type="NCBI Taxonomy" id="2816950"/>
    <lineage>
        <taxon>Bacteria</taxon>
        <taxon>Pseudomonadati</taxon>
        <taxon>Pseudomonadota</taxon>
        <taxon>Betaproteobacteria</taxon>
        <taxon>Burkholderiales</taxon>
        <taxon>Comamonadaceae</taxon>
        <taxon>Ottowia</taxon>
    </lineage>
</organism>
<dbReference type="KEGG" id="otd:J1M35_16240"/>
<dbReference type="Gene3D" id="3.40.30.10">
    <property type="entry name" value="Glutaredoxin"/>
    <property type="match status" value="1"/>
</dbReference>
<dbReference type="AlphaFoldDB" id="A0A975CF07"/>
<evidence type="ECO:0000313" key="4">
    <source>
        <dbReference type="Proteomes" id="UP000663903"/>
    </source>
</evidence>
<reference evidence="3" key="1">
    <citation type="submission" date="2021-03" db="EMBL/GenBank/DDBJ databases">
        <title>Ottowia sp. 27C isolated from the cloaca of a Giant Asian pond turtle (Heosemys grandis).</title>
        <authorList>
            <person name="Spergser J."/>
            <person name="Busse H.-J."/>
        </authorList>
    </citation>
    <scope>NUCLEOTIDE SEQUENCE</scope>
    <source>
        <strain evidence="3">27C</strain>
    </source>
</reference>
<evidence type="ECO:0000256" key="1">
    <source>
        <dbReference type="SAM" id="MobiDB-lite"/>
    </source>
</evidence>
<keyword evidence="4" id="KW-1185">Reference proteome</keyword>
<name>A0A975CF07_9BURK</name>